<proteinExistence type="predicted"/>
<accession>A0A383W2F8</accession>
<dbReference type="EMBL" id="FNXT01001044">
    <property type="protein sequence ID" value="SZX71329.1"/>
    <property type="molecule type" value="Genomic_DNA"/>
</dbReference>
<evidence type="ECO:0000313" key="1">
    <source>
        <dbReference type="EMBL" id="SZX71329.1"/>
    </source>
</evidence>
<name>A0A383W2F8_TETOB</name>
<dbReference type="STRING" id="3088.A0A383W2F8"/>
<dbReference type="PANTHER" id="PTHR36348">
    <property type="entry name" value="EXPRESSED PROTEIN"/>
    <property type="match status" value="1"/>
</dbReference>
<dbReference type="PANTHER" id="PTHR36348:SF1">
    <property type="entry name" value="EXPRESSED PROTEIN"/>
    <property type="match status" value="1"/>
</dbReference>
<dbReference type="AlphaFoldDB" id="A0A383W2F8"/>
<dbReference type="Proteomes" id="UP000256970">
    <property type="component" value="Unassembled WGS sequence"/>
</dbReference>
<protein>
    <submittedName>
        <fullName evidence="1">Uncharacterized protein</fullName>
    </submittedName>
</protein>
<evidence type="ECO:0000313" key="2">
    <source>
        <dbReference type="Proteomes" id="UP000256970"/>
    </source>
</evidence>
<gene>
    <name evidence="1" type="ORF">BQ4739_LOCUS11461</name>
</gene>
<reference evidence="1 2" key="1">
    <citation type="submission" date="2016-10" db="EMBL/GenBank/DDBJ databases">
        <authorList>
            <person name="Cai Z."/>
        </authorList>
    </citation>
    <scope>NUCLEOTIDE SEQUENCE [LARGE SCALE GENOMIC DNA]</scope>
</reference>
<organism evidence="1 2">
    <name type="scientific">Tetradesmus obliquus</name>
    <name type="common">Green alga</name>
    <name type="synonym">Acutodesmus obliquus</name>
    <dbReference type="NCBI Taxonomy" id="3088"/>
    <lineage>
        <taxon>Eukaryota</taxon>
        <taxon>Viridiplantae</taxon>
        <taxon>Chlorophyta</taxon>
        <taxon>core chlorophytes</taxon>
        <taxon>Chlorophyceae</taxon>
        <taxon>CS clade</taxon>
        <taxon>Sphaeropleales</taxon>
        <taxon>Scenedesmaceae</taxon>
        <taxon>Tetradesmus</taxon>
    </lineage>
</organism>
<keyword evidence="2" id="KW-1185">Reference proteome</keyword>
<sequence>MRAASSRAVKAFGVRRPATVVRPQRLGQQQQQPRSLSIVQSFDGNAGKALKEAAALDELIDVMLEAKSQQELSRLVAENIFSFDAKFWMRIATRNDSLKNEADKDKLKAVADTVMVLVDAMVKQTEQQLNDSAAVLQEVLKAAADEKGEWYLPLDPEQVSSVRAALDKHSERLDEALLSNCFAWMKKCQDDRMDTMVALLQKVLQLYAAKALRGQEAEGMAGVLNEVVFAEEQDWEPIIRRAAATGDVAEAAFMEVLQKKMEATVLGMQSGSYAQRVQAEYLKEIEARAKTVFRQLAAAQ</sequence>